<reference evidence="2" key="1">
    <citation type="submission" date="2021-11" db="EMBL/GenBank/DDBJ databases">
        <title>Genome sequence.</title>
        <authorList>
            <person name="Sun Q."/>
        </authorList>
    </citation>
    <scope>NUCLEOTIDE SEQUENCE</scope>
    <source>
        <strain evidence="2">JC732</strain>
    </source>
</reference>
<dbReference type="Proteomes" id="UP001139103">
    <property type="component" value="Unassembled WGS sequence"/>
</dbReference>
<evidence type="ECO:0000313" key="2">
    <source>
        <dbReference type="EMBL" id="MCC9631211.1"/>
    </source>
</evidence>
<feature type="transmembrane region" description="Helical" evidence="1">
    <location>
        <begin position="80"/>
        <end position="99"/>
    </location>
</feature>
<keyword evidence="1" id="KW-0472">Membrane</keyword>
<sequence>MEPIANQNSATNFAKRGTLIALAIAFLTFDLLAASISWLSNNEGPPWAPLFVIGLVTVQINLIAFWTAVGPGRMVVRIPWMVLAITLAYVCLHTGAELFSGERMRQEEKSLIAGVMLFAWLAVTLTLVVYRAITRRRLIRTDQSSASSVKFHLRHLIVGTALCGATLAVLKWAGYPVFGVFDLDRNFYIGVGIAAVVNLLITIPVILAAFRWSALWWRRIVTLVSITVVVTTCEVFIFTMLEGMDDLWLVLAIYQMMNLTQCFGLLLSLLVIRYAGYELQVADGARDAATDESPVAVVADPWTEEG</sequence>
<name>A0A9X1SIV5_9BACT</name>
<proteinExistence type="predicted"/>
<dbReference type="RefSeq" id="WP_230222984.1">
    <property type="nucleotide sequence ID" value="NZ_JAJKFT010000010.1"/>
</dbReference>
<feature type="transmembrane region" description="Helical" evidence="1">
    <location>
        <begin position="20"/>
        <end position="40"/>
    </location>
</feature>
<keyword evidence="3" id="KW-1185">Reference proteome</keyword>
<protein>
    <submittedName>
        <fullName evidence="2">Uncharacterized protein</fullName>
    </submittedName>
</protein>
<keyword evidence="1" id="KW-0812">Transmembrane</keyword>
<feature type="transmembrane region" description="Helical" evidence="1">
    <location>
        <begin position="187"/>
        <end position="208"/>
    </location>
</feature>
<feature type="transmembrane region" description="Helical" evidence="1">
    <location>
        <begin position="247"/>
        <end position="272"/>
    </location>
</feature>
<accession>A0A9X1SIV5</accession>
<organism evidence="2 3">
    <name type="scientific">Blastopirellula sediminis</name>
    <dbReference type="NCBI Taxonomy" id="2894196"/>
    <lineage>
        <taxon>Bacteria</taxon>
        <taxon>Pseudomonadati</taxon>
        <taxon>Planctomycetota</taxon>
        <taxon>Planctomycetia</taxon>
        <taxon>Pirellulales</taxon>
        <taxon>Pirellulaceae</taxon>
        <taxon>Blastopirellula</taxon>
    </lineage>
</organism>
<evidence type="ECO:0000313" key="3">
    <source>
        <dbReference type="Proteomes" id="UP001139103"/>
    </source>
</evidence>
<feature type="transmembrane region" description="Helical" evidence="1">
    <location>
        <begin position="46"/>
        <end position="68"/>
    </location>
</feature>
<comment type="caution">
    <text evidence="2">The sequence shown here is derived from an EMBL/GenBank/DDBJ whole genome shotgun (WGS) entry which is preliminary data.</text>
</comment>
<gene>
    <name evidence="2" type="ORF">LOC68_22695</name>
</gene>
<keyword evidence="1" id="KW-1133">Transmembrane helix</keyword>
<dbReference type="AlphaFoldDB" id="A0A9X1SIV5"/>
<feature type="transmembrane region" description="Helical" evidence="1">
    <location>
        <begin position="220"/>
        <end position="241"/>
    </location>
</feature>
<feature type="transmembrane region" description="Helical" evidence="1">
    <location>
        <begin position="153"/>
        <end position="175"/>
    </location>
</feature>
<dbReference type="EMBL" id="JAJKFT010000010">
    <property type="protein sequence ID" value="MCC9631211.1"/>
    <property type="molecule type" value="Genomic_DNA"/>
</dbReference>
<evidence type="ECO:0000256" key="1">
    <source>
        <dbReference type="SAM" id="Phobius"/>
    </source>
</evidence>
<feature type="transmembrane region" description="Helical" evidence="1">
    <location>
        <begin position="111"/>
        <end position="133"/>
    </location>
</feature>